<dbReference type="OrthoDB" id="3828691at2"/>
<accession>A0A1H1MIU3</accession>
<sequence>MPRPAAGPLGFYARSVGHAAAMRARTWLDRPQRYRIGRYAVTLPPAHRLPWFQDLFPTYDRYAASLLQQLLSGSRTPLLVDVGANVGDTTLLALDAVPQLHVVAVEGDAEFTSYLRDNTRQVASRVTVVDRFLSVRDQRPLQYRGNSSTGGFVPATDGDPLPMPTGLDLTVTELLADADRHDVVVWKSDTDGLDLTLLEQDWDIVLSTCDVVWFEWDPFLDLGGPDLLRRTADAIAATDRVVLVHDNLGRRLVTTPAPGARDVLLGLTSWLGEPSVPGETAYLDVWLVSPRLARRSATAASGWELGPATP</sequence>
<evidence type="ECO:0000313" key="1">
    <source>
        <dbReference type="EMBL" id="SDR86751.1"/>
    </source>
</evidence>
<evidence type="ECO:0000313" key="2">
    <source>
        <dbReference type="Proteomes" id="UP000198859"/>
    </source>
</evidence>
<dbReference type="GO" id="GO:0008168">
    <property type="term" value="F:methyltransferase activity"/>
    <property type="evidence" value="ECO:0007669"/>
    <property type="project" value="UniProtKB-KW"/>
</dbReference>
<dbReference type="STRING" id="642780.SAMN04488570_0598"/>
<dbReference type="AlphaFoldDB" id="A0A1H1MIU3"/>
<name>A0A1H1MIU3_9ACTN</name>
<reference evidence="2" key="1">
    <citation type="submission" date="2016-10" db="EMBL/GenBank/DDBJ databases">
        <authorList>
            <person name="Varghese N."/>
            <person name="Submissions S."/>
        </authorList>
    </citation>
    <scope>NUCLEOTIDE SEQUENCE [LARGE SCALE GENOMIC DNA]</scope>
    <source>
        <strain evidence="2">DSM 22127</strain>
    </source>
</reference>
<keyword evidence="1" id="KW-0489">Methyltransferase</keyword>
<dbReference type="RefSeq" id="WP_091725886.1">
    <property type="nucleotide sequence ID" value="NZ_LT629757.1"/>
</dbReference>
<dbReference type="InterPro" id="IPR029063">
    <property type="entry name" value="SAM-dependent_MTases_sf"/>
</dbReference>
<proteinExistence type="predicted"/>
<dbReference type="Gene3D" id="3.40.50.150">
    <property type="entry name" value="Vaccinia Virus protein VP39"/>
    <property type="match status" value="1"/>
</dbReference>
<dbReference type="SUPFAM" id="SSF53335">
    <property type="entry name" value="S-adenosyl-L-methionine-dependent methyltransferases"/>
    <property type="match status" value="1"/>
</dbReference>
<dbReference type="GO" id="GO:0032259">
    <property type="term" value="P:methylation"/>
    <property type="evidence" value="ECO:0007669"/>
    <property type="project" value="UniProtKB-KW"/>
</dbReference>
<dbReference type="Proteomes" id="UP000198859">
    <property type="component" value="Chromosome I"/>
</dbReference>
<protein>
    <submittedName>
        <fullName evidence="1">Methyltransferase, FkbM family</fullName>
    </submittedName>
</protein>
<keyword evidence="1" id="KW-0808">Transferase</keyword>
<dbReference type="EMBL" id="LT629757">
    <property type="protein sequence ID" value="SDR86751.1"/>
    <property type="molecule type" value="Genomic_DNA"/>
</dbReference>
<keyword evidence="2" id="KW-1185">Reference proteome</keyword>
<organism evidence="1 2">
    <name type="scientific">Nocardioides scoriae</name>
    <dbReference type="NCBI Taxonomy" id="642780"/>
    <lineage>
        <taxon>Bacteria</taxon>
        <taxon>Bacillati</taxon>
        <taxon>Actinomycetota</taxon>
        <taxon>Actinomycetes</taxon>
        <taxon>Propionibacteriales</taxon>
        <taxon>Nocardioidaceae</taxon>
        <taxon>Nocardioides</taxon>
    </lineage>
</organism>
<gene>
    <name evidence="1" type="ORF">SAMN04488570_0598</name>
</gene>